<reference evidence="1" key="1">
    <citation type="submission" date="2021-11" db="EMBL/GenBank/DDBJ databases">
        <title>Description of a new species Pelosinus isolated from the bottom sediments of Lake Baikal.</title>
        <authorList>
            <person name="Zakharyuk A."/>
        </authorList>
    </citation>
    <scope>NUCLEOTIDE SEQUENCE</scope>
    <source>
        <strain evidence="1">Bkl1</strain>
    </source>
</reference>
<dbReference type="RefSeq" id="WP_229534205.1">
    <property type="nucleotide sequence ID" value="NZ_JAJHJB010000005.1"/>
</dbReference>
<gene>
    <name evidence="1" type="ORF">LMF89_05320</name>
</gene>
<keyword evidence="2" id="KW-1185">Reference proteome</keyword>
<name>A0ABS8HQE7_9FIRM</name>
<organism evidence="1 2">
    <name type="scientific">Pelosinus baikalensis</name>
    <dbReference type="NCBI Taxonomy" id="2892015"/>
    <lineage>
        <taxon>Bacteria</taxon>
        <taxon>Bacillati</taxon>
        <taxon>Bacillota</taxon>
        <taxon>Negativicutes</taxon>
        <taxon>Selenomonadales</taxon>
        <taxon>Sporomusaceae</taxon>
        <taxon>Pelosinus</taxon>
    </lineage>
</organism>
<comment type="caution">
    <text evidence="1">The sequence shown here is derived from an EMBL/GenBank/DDBJ whole genome shotgun (WGS) entry which is preliminary data.</text>
</comment>
<evidence type="ECO:0000313" key="1">
    <source>
        <dbReference type="EMBL" id="MCC5464789.1"/>
    </source>
</evidence>
<dbReference type="EMBL" id="JAJHJB010000005">
    <property type="protein sequence ID" value="MCC5464789.1"/>
    <property type="molecule type" value="Genomic_DNA"/>
</dbReference>
<protein>
    <submittedName>
        <fullName evidence="1">Uncharacterized protein</fullName>
    </submittedName>
</protein>
<evidence type="ECO:0000313" key="2">
    <source>
        <dbReference type="Proteomes" id="UP001165492"/>
    </source>
</evidence>
<sequence>MINEGNMLSYERFKGLMGRASYDNKLANTNQFTRRVEAALYDYPMWKVNSELLQSQYKGNLTLSKDILESPTERLGIRRLDYVSHINLIEATMAVLSPLQQAFVQQRYFRRTPFKIIAEELAVTERHLYRIRQEIIRLFQVSFGWL</sequence>
<accession>A0ABS8HQE7</accession>
<dbReference type="Proteomes" id="UP001165492">
    <property type="component" value="Unassembled WGS sequence"/>
</dbReference>
<proteinExistence type="predicted"/>